<evidence type="ECO:0000313" key="2">
    <source>
        <dbReference type="EMBL" id="KAA0066519.1"/>
    </source>
</evidence>
<evidence type="ECO:0000259" key="1">
    <source>
        <dbReference type="Pfam" id="PF03732"/>
    </source>
</evidence>
<reference evidence="4 5" key="1">
    <citation type="submission" date="2019-08" db="EMBL/GenBank/DDBJ databases">
        <title>Draft genome sequences of two oriental melons (Cucumis melo L. var makuwa).</title>
        <authorList>
            <person name="Kwon S.-Y."/>
        </authorList>
    </citation>
    <scope>NUCLEOTIDE SEQUENCE [LARGE SCALE GENOMIC DNA]</scope>
    <source>
        <strain evidence="5">cv. Chang Bougi</strain>
        <strain evidence="4">cv. SW 3</strain>
        <tissue evidence="3">Leaf</tissue>
    </source>
</reference>
<evidence type="ECO:0000313" key="5">
    <source>
        <dbReference type="Proteomes" id="UP000321947"/>
    </source>
</evidence>
<evidence type="ECO:0000313" key="4">
    <source>
        <dbReference type="Proteomes" id="UP000321393"/>
    </source>
</evidence>
<accession>A0A5D3C2S0</accession>
<dbReference type="EMBL" id="SSTD01013635">
    <property type="protein sequence ID" value="TYK06117.1"/>
    <property type="molecule type" value="Genomic_DNA"/>
</dbReference>
<comment type="caution">
    <text evidence="3">The sequence shown here is derived from an EMBL/GenBank/DDBJ whole genome shotgun (WGS) entry which is preliminary data.</text>
</comment>
<dbReference type="Proteomes" id="UP000321947">
    <property type="component" value="Unassembled WGS sequence"/>
</dbReference>
<evidence type="ECO:0000313" key="3">
    <source>
        <dbReference type="EMBL" id="TYK06117.1"/>
    </source>
</evidence>
<dbReference type="Pfam" id="PF03732">
    <property type="entry name" value="Retrotrans_gag"/>
    <property type="match status" value="1"/>
</dbReference>
<dbReference type="OrthoDB" id="1749511at2759"/>
<feature type="domain" description="Retrotransposon gag" evidence="1">
    <location>
        <begin position="111"/>
        <end position="197"/>
    </location>
</feature>
<gene>
    <name evidence="3" type="ORF">E5676_scaffold572G00060</name>
    <name evidence="2" type="ORF">E6C27_scaffold25G00720</name>
</gene>
<dbReference type="EMBL" id="SSTE01000887">
    <property type="protein sequence ID" value="KAA0066519.1"/>
    <property type="molecule type" value="Genomic_DNA"/>
</dbReference>
<dbReference type="AlphaFoldDB" id="A0A5D3C2S0"/>
<organism evidence="3 5">
    <name type="scientific">Cucumis melo var. makuwa</name>
    <name type="common">Oriental melon</name>
    <dbReference type="NCBI Taxonomy" id="1194695"/>
    <lineage>
        <taxon>Eukaryota</taxon>
        <taxon>Viridiplantae</taxon>
        <taxon>Streptophyta</taxon>
        <taxon>Embryophyta</taxon>
        <taxon>Tracheophyta</taxon>
        <taxon>Spermatophyta</taxon>
        <taxon>Magnoliopsida</taxon>
        <taxon>eudicotyledons</taxon>
        <taxon>Gunneridae</taxon>
        <taxon>Pentapetalae</taxon>
        <taxon>rosids</taxon>
        <taxon>fabids</taxon>
        <taxon>Cucurbitales</taxon>
        <taxon>Cucurbitaceae</taxon>
        <taxon>Benincaseae</taxon>
        <taxon>Cucumis</taxon>
    </lineage>
</organism>
<dbReference type="Proteomes" id="UP000321393">
    <property type="component" value="Unassembled WGS sequence"/>
</dbReference>
<name>A0A5D3C2S0_CUCMM</name>
<sequence length="217" mass="25869">MKGSEKEVLGHKEMMLEMKKSMDRLAEEMRENHSYQKREDSGTSDDFMMKLKGKNEVFDGTNEGNQATMDHSKYKKLEMPMLFGENPESWVYRAEHFFETKNLPKTEKVKVAMVSFGQDEVDWYRWSHNRRKIESWEDLKGRMFEFFKDSRQKSLETRLIRLQQDGTYNDYVKKFVNYSAPLPHMAESVLRDAFATGRNLHFKLKSLVDTHKSWRNV</sequence>
<proteinExistence type="predicted"/>
<dbReference type="InterPro" id="IPR005162">
    <property type="entry name" value="Retrotrans_gag_dom"/>
</dbReference>
<protein>
    <submittedName>
        <fullName evidence="3">Retrotransposon protein</fullName>
    </submittedName>
</protein>